<evidence type="ECO:0000256" key="1">
    <source>
        <dbReference type="PROSITE-ProRule" id="PRU00325"/>
    </source>
</evidence>
<dbReference type="PROSITE" id="PS50966">
    <property type="entry name" value="ZF_SWIM"/>
    <property type="match status" value="1"/>
</dbReference>
<feature type="domain" description="SWIM-type" evidence="4">
    <location>
        <begin position="638"/>
        <end position="674"/>
    </location>
</feature>
<keyword evidence="1" id="KW-0862">Zinc</keyword>
<feature type="compositionally biased region" description="Acidic residues" evidence="3">
    <location>
        <begin position="718"/>
        <end position="740"/>
    </location>
</feature>
<evidence type="ECO:0000313" key="5">
    <source>
        <dbReference type="EMBL" id="RIB23815.1"/>
    </source>
</evidence>
<evidence type="ECO:0000313" key="6">
    <source>
        <dbReference type="Proteomes" id="UP000266673"/>
    </source>
</evidence>
<name>A0A397VMR4_9GLOM</name>
<feature type="region of interest" description="Disordered" evidence="3">
    <location>
        <begin position="714"/>
        <end position="751"/>
    </location>
</feature>
<dbReference type="Proteomes" id="UP000266673">
    <property type="component" value="Unassembled WGS sequence"/>
</dbReference>
<dbReference type="GO" id="GO:0008270">
    <property type="term" value="F:zinc ion binding"/>
    <property type="evidence" value="ECO:0007669"/>
    <property type="project" value="UniProtKB-KW"/>
</dbReference>
<accession>A0A397VMR4</accession>
<sequence length="905" mass="103924">MQEPTMSSMFYKNKGRGSYKLSITTKLNSHVFLTKENRIRLINLLNNDAPGVVKLQWDLSNKEHVENRDQFLYENGLDIKSDDIRCKWSIRYSTQTMVIKQCICGSYREKNIESNSRVSAARYPYVGCLAFVKISLCNNKICAIFEYLEHSEQSKISQPQRDPIYQLLLYVKKNVETLLNLNVSTADILAQNAKMVRSVFGKQTSIGNSRTLLTTIDITNIKGQLLQKNWGINIKNDTAKNLEQFLGPDANQSELKEACLHYQPRIKETDRLEIIISTREQQKCAWKYGHQNLILIDGTFGVSKNKLLLFIIMVIDENNKGIPISFIIFTPPSQNRLTSSGYDSNILEQLLIIFRDRISTIYNQNHFSKNQNATAITFSHLIAMTNTDVKERKALLKQLGRGGENNIVLQRQTLKAYLSNLLKEAWSTDSDEDMVRKFIKEKKELLKTIIYKAENASNETKKVLDGGVRFFTYLEKQWAGNLLHSWCFNGQKRAAKSLGISLEKLPTTNNHLEELNAYLKNNQINRFQRNNHLLRADVLYVVLVNEIIPNILALRNLVNELEQEKAERRKEFNIMDPSDRKILQQEFSQIAYLAPSPKRDESAKRLLQMNKVINYEIEQTTGKVFVQVESETTLHLVYTICVYGQPTEICCQCLDFLQKGIMCKHLCAAALYIDELRQQEQHAHLPEMIFATHQEAQNIRRNLCTNKPEILISHTNDNGDDDISDENGTNSDDEDTDDESNNQVHNNNNFISAPSNRILNYMERILGIQHTPMTMLSASSPAQTQSRPNTPDVAGLNASAVYEQEFQDFLVSTSKSLHILQENLKALENLVQFNQETEQISIKDQYNLMSHLCNIATSESFKNAQQLTNVMHESINPQKRNAPIAGILPLEQEKKKRRLPFYKSY</sequence>
<keyword evidence="1" id="KW-0863">Zinc-finger</keyword>
<evidence type="ECO:0000259" key="4">
    <source>
        <dbReference type="PROSITE" id="PS50966"/>
    </source>
</evidence>
<evidence type="ECO:0000256" key="3">
    <source>
        <dbReference type="SAM" id="MobiDB-lite"/>
    </source>
</evidence>
<keyword evidence="2" id="KW-0175">Coiled coil</keyword>
<protein>
    <recommendedName>
        <fullName evidence="4">SWIM-type domain-containing protein</fullName>
    </recommendedName>
</protein>
<dbReference type="Pfam" id="PF04434">
    <property type="entry name" value="SWIM"/>
    <property type="match status" value="1"/>
</dbReference>
<keyword evidence="6" id="KW-1185">Reference proteome</keyword>
<dbReference type="InterPro" id="IPR007527">
    <property type="entry name" value="Znf_SWIM"/>
</dbReference>
<feature type="coiled-coil region" evidence="2">
    <location>
        <begin position="810"/>
        <end position="837"/>
    </location>
</feature>
<proteinExistence type="predicted"/>
<comment type="caution">
    <text evidence="5">The sequence shown here is derived from an EMBL/GenBank/DDBJ whole genome shotgun (WGS) entry which is preliminary data.</text>
</comment>
<reference evidence="5" key="1">
    <citation type="submission" date="2018-06" db="EMBL/GenBank/DDBJ databases">
        <title>Comparative genomics reveals the genomic features of Rhizophagus irregularis, R. cerebriforme, R. diaphanum and Gigaspora rosea, and their symbiotic lifestyle signature.</title>
        <authorList>
            <person name="Morin E."/>
            <person name="San Clemente H."/>
            <person name="Chen E.C.H."/>
            <person name="De La Providencia I."/>
            <person name="Hainaut M."/>
            <person name="Kuo A."/>
            <person name="Kohler A."/>
            <person name="Murat C."/>
            <person name="Tang N."/>
            <person name="Roy S."/>
            <person name="Loubradou J."/>
            <person name="Henrissat B."/>
            <person name="Grigoriev I.V."/>
            <person name="Corradi N."/>
            <person name="Roux C."/>
            <person name="Martin F.M."/>
        </authorList>
    </citation>
    <scope>NUCLEOTIDE SEQUENCE [LARGE SCALE GENOMIC DNA]</scope>
    <source>
        <strain evidence="5">DAOM 194757</strain>
    </source>
</reference>
<gene>
    <name evidence="5" type="ORF">C2G38_2170252</name>
</gene>
<dbReference type="EMBL" id="QKWP01000243">
    <property type="protein sequence ID" value="RIB23815.1"/>
    <property type="molecule type" value="Genomic_DNA"/>
</dbReference>
<keyword evidence="1" id="KW-0479">Metal-binding</keyword>
<dbReference type="AlphaFoldDB" id="A0A397VMR4"/>
<organism evidence="5 6">
    <name type="scientific">Gigaspora rosea</name>
    <dbReference type="NCBI Taxonomy" id="44941"/>
    <lineage>
        <taxon>Eukaryota</taxon>
        <taxon>Fungi</taxon>
        <taxon>Fungi incertae sedis</taxon>
        <taxon>Mucoromycota</taxon>
        <taxon>Glomeromycotina</taxon>
        <taxon>Glomeromycetes</taxon>
        <taxon>Diversisporales</taxon>
        <taxon>Gigasporaceae</taxon>
        <taxon>Gigaspora</taxon>
    </lineage>
</organism>
<dbReference type="OrthoDB" id="2442656at2759"/>
<dbReference type="STRING" id="44941.A0A397VMR4"/>
<evidence type="ECO:0000256" key="2">
    <source>
        <dbReference type="SAM" id="Coils"/>
    </source>
</evidence>